<dbReference type="RefSeq" id="WP_116412922.1">
    <property type="nucleotide sequence ID" value="NZ_NBXB01000045.1"/>
</dbReference>
<proteinExistence type="predicted"/>
<evidence type="ECO:0000313" key="2">
    <source>
        <dbReference type="Proteomes" id="UP000256541"/>
    </source>
</evidence>
<organism evidence="1 2">
    <name type="scientific">Subtercola boreus</name>
    <dbReference type="NCBI Taxonomy" id="120213"/>
    <lineage>
        <taxon>Bacteria</taxon>
        <taxon>Bacillati</taxon>
        <taxon>Actinomycetota</taxon>
        <taxon>Actinomycetes</taxon>
        <taxon>Micrococcales</taxon>
        <taxon>Microbacteriaceae</taxon>
        <taxon>Subtercola</taxon>
    </lineage>
</organism>
<sequence length="74" mass="8098">MTDQPAFPNDPVTATVAAAALLTGYSKSRIYKMITEHILDADLSTEGRVVRMKQLRRVQAGMIRGRPVGSSKHS</sequence>
<name>A0A3E0VQI6_9MICO</name>
<gene>
    <name evidence="1" type="ORF">B7R22_17095</name>
</gene>
<protein>
    <submittedName>
        <fullName evidence="1">Uncharacterized protein</fullName>
    </submittedName>
</protein>
<dbReference type="EMBL" id="NBXB01000045">
    <property type="protein sequence ID" value="RFA12146.1"/>
    <property type="molecule type" value="Genomic_DNA"/>
</dbReference>
<reference evidence="1 2" key="1">
    <citation type="submission" date="2017-04" db="EMBL/GenBank/DDBJ databases">
        <title>Comparative genome analysis of Subtercola boreus.</title>
        <authorList>
            <person name="Cho Y.-J."/>
            <person name="Cho A."/>
            <person name="Kim O.-S."/>
            <person name="Lee J.-I."/>
        </authorList>
    </citation>
    <scope>NUCLEOTIDE SEQUENCE [LARGE SCALE GENOMIC DNA]</scope>
    <source>
        <strain evidence="1 2">P27479</strain>
    </source>
</reference>
<dbReference type="AlphaFoldDB" id="A0A3E0VQI6"/>
<dbReference type="Proteomes" id="UP000256541">
    <property type="component" value="Unassembled WGS sequence"/>
</dbReference>
<comment type="caution">
    <text evidence="1">The sequence shown here is derived from an EMBL/GenBank/DDBJ whole genome shotgun (WGS) entry which is preliminary data.</text>
</comment>
<accession>A0A3E0VQI6</accession>
<evidence type="ECO:0000313" key="1">
    <source>
        <dbReference type="EMBL" id="RFA12146.1"/>
    </source>
</evidence>